<comment type="function">
    <text evidence="9">Involved in transport from the ER to the Golgi apparatus as well as in intra-Golgi transport. It belongs to a super-family of proteins called t-SNAREs or soluble NSF (N-ethylmaleimide-sensitive factor) attachment protein receptor.</text>
</comment>
<comment type="subunit">
    <text evidence="9">Component of several multiprotein Golgi SNARE complexes.</text>
</comment>
<evidence type="ECO:0000313" key="12">
    <source>
        <dbReference type="EMBL" id="MCL7034001.1"/>
    </source>
</evidence>
<keyword evidence="13" id="KW-1185">Reference proteome</keyword>
<sequence length="221" mass="25032">MDLPTSWDALRKQARKLEAQLDEHMNSYRRLVSTKDDGTQAELDSAIDRLLKQLKQVNTQMQAWVTSGGLETYSHTLTRHMEILEDLNQEFYRLRSSIRAKQEHASLLEDFREFDRTRLDLEEGGGGSEEQALLKEHASISRNTGQMDTVISQAQATLGSLVSQRSTFGGITSKIGNISSRLPTVNHILSSIKRKKSMDTIILSLVASVCTFLILIYWFTK</sequence>
<proteinExistence type="inferred from homology"/>
<evidence type="ECO:0000256" key="2">
    <source>
        <dbReference type="ARBA" id="ARBA00008473"/>
    </source>
</evidence>
<keyword evidence="10" id="KW-0175">Coiled coil</keyword>
<organism evidence="12 13">
    <name type="scientific">Papaver nudicaule</name>
    <name type="common">Iceland poppy</name>
    <dbReference type="NCBI Taxonomy" id="74823"/>
    <lineage>
        <taxon>Eukaryota</taxon>
        <taxon>Viridiplantae</taxon>
        <taxon>Streptophyta</taxon>
        <taxon>Embryophyta</taxon>
        <taxon>Tracheophyta</taxon>
        <taxon>Spermatophyta</taxon>
        <taxon>Magnoliopsida</taxon>
        <taxon>Ranunculales</taxon>
        <taxon>Papaveraceae</taxon>
        <taxon>Papaveroideae</taxon>
        <taxon>Papaver</taxon>
    </lineage>
</organism>
<dbReference type="PANTHER" id="PTHR21094:SF0">
    <property type="entry name" value="GOLGI SNAP RECEPTOR COMPLEX MEMBER 1-1"/>
    <property type="match status" value="1"/>
</dbReference>
<evidence type="ECO:0000256" key="10">
    <source>
        <dbReference type="SAM" id="Coils"/>
    </source>
</evidence>
<evidence type="ECO:0000256" key="6">
    <source>
        <dbReference type="ARBA" id="ARBA00022989"/>
    </source>
</evidence>
<dbReference type="GO" id="GO:0005801">
    <property type="term" value="C:cis-Golgi network"/>
    <property type="evidence" value="ECO:0007669"/>
    <property type="project" value="InterPro"/>
</dbReference>
<evidence type="ECO:0000256" key="11">
    <source>
        <dbReference type="SAM" id="Phobius"/>
    </source>
</evidence>
<evidence type="ECO:0000256" key="7">
    <source>
        <dbReference type="ARBA" id="ARBA00023034"/>
    </source>
</evidence>
<evidence type="ECO:0000256" key="9">
    <source>
        <dbReference type="PIRNR" id="PIRNR027109"/>
    </source>
</evidence>
<keyword evidence="8 9" id="KW-0472">Membrane</keyword>
<dbReference type="AlphaFoldDB" id="A0AA41SEL6"/>
<dbReference type="InterPro" id="IPR023601">
    <property type="entry name" value="Golgi_SNAP_su1"/>
</dbReference>
<dbReference type="Pfam" id="PF12352">
    <property type="entry name" value="V-SNARE_C"/>
    <property type="match status" value="1"/>
</dbReference>
<evidence type="ECO:0000256" key="5">
    <source>
        <dbReference type="ARBA" id="ARBA00022927"/>
    </source>
</evidence>
<gene>
    <name evidence="12" type="ORF">MKW94_019013</name>
</gene>
<evidence type="ECO:0000256" key="8">
    <source>
        <dbReference type="ARBA" id="ARBA00023136"/>
    </source>
</evidence>
<dbReference type="GO" id="GO:0015031">
    <property type="term" value="P:protein transport"/>
    <property type="evidence" value="ECO:0007669"/>
    <property type="project" value="UniProtKB-KW"/>
</dbReference>
<comment type="similarity">
    <text evidence="2 9">Belongs to the GOSR1 family.</text>
</comment>
<keyword evidence="7 9" id="KW-0333">Golgi apparatus</keyword>
<dbReference type="GO" id="GO:0006906">
    <property type="term" value="P:vesicle fusion"/>
    <property type="evidence" value="ECO:0007669"/>
    <property type="project" value="TreeGrafter"/>
</dbReference>
<feature type="coiled-coil region" evidence="10">
    <location>
        <begin position="7"/>
        <end position="90"/>
    </location>
</feature>
<feature type="transmembrane region" description="Helical" evidence="11">
    <location>
        <begin position="200"/>
        <end position="219"/>
    </location>
</feature>
<reference evidence="12" key="1">
    <citation type="submission" date="2022-03" db="EMBL/GenBank/DDBJ databases">
        <title>A functionally conserved STORR gene fusion in Papaver species that diverged 16.8 million years ago.</title>
        <authorList>
            <person name="Catania T."/>
        </authorList>
    </citation>
    <scope>NUCLEOTIDE SEQUENCE</scope>
    <source>
        <strain evidence="12">S-191538</strain>
    </source>
</reference>
<accession>A0AA41SEL6</accession>
<name>A0AA41SEL6_PAPNU</name>
<evidence type="ECO:0000256" key="4">
    <source>
        <dbReference type="ARBA" id="ARBA00022692"/>
    </source>
</evidence>
<comment type="caution">
    <text evidence="12">The sequence shown here is derived from an EMBL/GenBank/DDBJ whole genome shotgun (WGS) entry which is preliminary data.</text>
</comment>
<dbReference type="GO" id="GO:0000139">
    <property type="term" value="C:Golgi membrane"/>
    <property type="evidence" value="ECO:0007669"/>
    <property type="project" value="UniProtKB-SubCell"/>
</dbReference>
<keyword evidence="5 9" id="KW-0653">Protein transport</keyword>
<keyword evidence="9" id="KW-0931">ER-Golgi transport</keyword>
<dbReference type="GO" id="GO:0048219">
    <property type="term" value="P:inter-Golgi cisterna vesicle-mediated transport"/>
    <property type="evidence" value="ECO:0007669"/>
    <property type="project" value="TreeGrafter"/>
</dbReference>
<evidence type="ECO:0000256" key="1">
    <source>
        <dbReference type="ARBA" id="ARBA00004409"/>
    </source>
</evidence>
<keyword evidence="3 9" id="KW-0813">Transport</keyword>
<dbReference type="GO" id="GO:0005797">
    <property type="term" value="C:Golgi medial cisterna"/>
    <property type="evidence" value="ECO:0007669"/>
    <property type="project" value="TreeGrafter"/>
</dbReference>
<evidence type="ECO:0000256" key="3">
    <source>
        <dbReference type="ARBA" id="ARBA00022448"/>
    </source>
</evidence>
<keyword evidence="6 11" id="KW-1133">Transmembrane helix</keyword>
<dbReference type="GO" id="GO:0005484">
    <property type="term" value="F:SNAP receptor activity"/>
    <property type="evidence" value="ECO:0007669"/>
    <property type="project" value="TreeGrafter"/>
</dbReference>
<dbReference type="PIRSF" id="PIRSF027109">
    <property type="entry name" value="Golgi_SNARE"/>
    <property type="match status" value="1"/>
</dbReference>
<protein>
    <recommendedName>
        <fullName evidence="9">Golgi SNAP receptor complex member 1</fullName>
    </recommendedName>
</protein>
<comment type="subcellular location">
    <subcellularLocation>
        <location evidence="1">Golgi apparatus membrane</location>
        <topology evidence="1">Single-pass type IV membrane protein</topology>
    </subcellularLocation>
</comment>
<dbReference type="GO" id="GO:0006888">
    <property type="term" value="P:endoplasmic reticulum to Golgi vesicle-mediated transport"/>
    <property type="evidence" value="ECO:0007669"/>
    <property type="project" value="InterPro"/>
</dbReference>
<dbReference type="EMBL" id="JAJJMA010140894">
    <property type="protein sequence ID" value="MCL7034001.1"/>
    <property type="molecule type" value="Genomic_DNA"/>
</dbReference>
<keyword evidence="4 11" id="KW-0812">Transmembrane</keyword>
<dbReference type="GO" id="GO:0031201">
    <property type="term" value="C:SNARE complex"/>
    <property type="evidence" value="ECO:0007669"/>
    <property type="project" value="TreeGrafter"/>
</dbReference>
<evidence type="ECO:0000313" key="13">
    <source>
        <dbReference type="Proteomes" id="UP001177140"/>
    </source>
</evidence>
<dbReference type="Proteomes" id="UP001177140">
    <property type="component" value="Unassembled WGS sequence"/>
</dbReference>
<dbReference type="PANTHER" id="PTHR21094">
    <property type="entry name" value="GOS-28 SNARE- RELATED"/>
    <property type="match status" value="1"/>
</dbReference>